<accession>A0A090ZAH9</accession>
<gene>
    <name evidence="1" type="ORF">DJ90_1564</name>
</gene>
<evidence type="ECO:0000313" key="2">
    <source>
        <dbReference type="Proteomes" id="UP000029278"/>
    </source>
</evidence>
<dbReference type="OrthoDB" id="1256785at2"/>
<evidence type="ECO:0008006" key="3">
    <source>
        <dbReference type="Google" id="ProtNLM"/>
    </source>
</evidence>
<reference evidence="1 2" key="1">
    <citation type="submission" date="2014-04" db="EMBL/GenBank/DDBJ databases">
        <authorList>
            <person name="Bishop-Lilly K.A."/>
            <person name="Broomall S.M."/>
            <person name="Chain P.S."/>
            <person name="Chertkov O."/>
            <person name="Coyne S.R."/>
            <person name="Daligault H.E."/>
            <person name="Davenport K.W."/>
            <person name="Erkkila T."/>
            <person name="Frey K.G."/>
            <person name="Gibbons H.S."/>
            <person name="Gu W."/>
            <person name="Jaissle J."/>
            <person name="Johnson S.L."/>
            <person name="Koroleva G.I."/>
            <person name="Ladner J.T."/>
            <person name="Lo C.-C."/>
            <person name="Minogue T.D."/>
            <person name="Munk C."/>
            <person name="Palacios G.F."/>
            <person name="Redden C.L."/>
            <person name="Rosenzweig C.N."/>
            <person name="Scholz M.B."/>
            <person name="Teshima H."/>
            <person name="Xu Y."/>
        </authorList>
    </citation>
    <scope>NUCLEOTIDE SEQUENCE [LARGE SCALE GENOMIC DNA]</scope>
    <source>
        <strain evidence="1 2">8244</strain>
    </source>
</reference>
<proteinExistence type="predicted"/>
<sequence>MTNEEARQKVQQVMEALFDPNVTAEEVGSYFNPRYVQDANGVVLDHKGFVDHARALKSTLKSGKVRIDKMFVDGQVMVSVHYVDAVKQDDSQLTMKVIACFEVDENGLFINTDELTHLVQGDAADRDLGSRT</sequence>
<dbReference type="Proteomes" id="UP000029278">
    <property type="component" value="Unassembled WGS sequence"/>
</dbReference>
<name>A0A090ZAH9_PAEMA</name>
<dbReference type="SUPFAM" id="SSF54427">
    <property type="entry name" value="NTF2-like"/>
    <property type="match status" value="1"/>
</dbReference>
<keyword evidence="2" id="KW-1185">Reference proteome</keyword>
<dbReference type="InterPro" id="IPR032710">
    <property type="entry name" value="NTF2-like_dom_sf"/>
</dbReference>
<dbReference type="HOGENOM" id="CLU_124041_2_0_9"/>
<dbReference type="AlphaFoldDB" id="A0A090ZAH9"/>
<dbReference type="GeneID" id="77007477"/>
<dbReference type="RefSeq" id="WP_036623308.1">
    <property type="nucleotide sequence ID" value="NZ_BGML01000026.1"/>
</dbReference>
<organism evidence="1 2">
    <name type="scientific">Paenibacillus macerans</name>
    <name type="common">Bacillus macerans</name>
    <dbReference type="NCBI Taxonomy" id="44252"/>
    <lineage>
        <taxon>Bacteria</taxon>
        <taxon>Bacillati</taxon>
        <taxon>Bacillota</taxon>
        <taxon>Bacilli</taxon>
        <taxon>Bacillales</taxon>
        <taxon>Paenibacillaceae</taxon>
        <taxon>Paenibacillus</taxon>
    </lineage>
</organism>
<protein>
    <recommendedName>
        <fullName evidence="3">Nuclear transport factor 2 family protein</fullName>
    </recommendedName>
</protein>
<comment type="caution">
    <text evidence="1">The sequence shown here is derived from an EMBL/GenBank/DDBJ whole genome shotgun (WGS) entry which is preliminary data.</text>
</comment>
<evidence type="ECO:0000313" key="1">
    <source>
        <dbReference type="EMBL" id="KFN08289.1"/>
    </source>
</evidence>
<dbReference type="STRING" id="44252.DJ90_1564"/>
<dbReference type="Gene3D" id="3.10.450.50">
    <property type="match status" value="1"/>
</dbReference>
<dbReference type="EMBL" id="JMQA01000029">
    <property type="protein sequence ID" value="KFN08289.1"/>
    <property type="molecule type" value="Genomic_DNA"/>
</dbReference>
<dbReference type="PATRIC" id="fig|44252.3.peg.3185"/>